<evidence type="ECO:0000256" key="7">
    <source>
        <dbReference type="ARBA" id="ARBA00032424"/>
    </source>
</evidence>
<name>I4YH57_WALMC</name>
<keyword evidence="11 12" id="KW-0808">Transferase</keyword>
<organism evidence="12 13">
    <name type="scientific">Wallemia mellicola (strain ATCC MYA-4683 / CBS 633.66)</name>
    <name type="common">Wallemia sebi (CBS 633.66)</name>
    <dbReference type="NCBI Taxonomy" id="671144"/>
    <lineage>
        <taxon>Eukaryota</taxon>
        <taxon>Fungi</taxon>
        <taxon>Dikarya</taxon>
        <taxon>Basidiomycota</taxon>
        <taxon>Wallemiomycotina</taxon>
        <taxon>Wallemiomycetes</taxon>
        <taxon>Wallemiales</taxon>
        <taxon>Wallemiaceae</taxon>
        <taxon>Wallemia</taxon>
    </lineage>
</organism>
<evidence type="ECO:0000256" key="11">
    <source>
        <dbReference type="RuleBase" id="RU004466"/>
    </source>
</evidence>
<evidence type="ECO:0000313" key="13">
    <source>
        <dbReference type="Proteomes" id="UP000005242"/>
    </source>
</evidence>
<dbReference type="Proteomes" id="UP000005242">
    <property type="component" value="Unassembled WGS sequence"/>
</dbReference>
<accession>I4YH57</accession>
<dbReference type="STRING" id="671144.I4YH57"/>
<dbReference type="PROSITE" id="PS00444">
    <property type="entry name" value="POLYPRENYL_SYNTHASE_2"/>
    <property type="match status" value="1"/>
</dbReference>
<evidence type="ECO:0000256" key="9">
    <source>
        <dbReference type="ARBA" id="ARBA00032873"/>
    </source>
</evidence>
<dbReference type="GO" id="GO:0008299">
    <property type="term" value="P:isoprenoid biosynthetic process"/>
    <property type="evidence" value="ECO:0007669"/>
    <property type="project" value="InterPro"/>
</dbReference>
<proteinExistence type="inferred from homology"/>
<gene>
    <name evidence="12" type="ORF">WALSEDRAFT_59548</name>
</gene>
<evidence type="ECO:0000256" key="4">
    <source>
        <dbReference type="ARBA" id="ARBA00022842"/>
    </source>
</evidence>
<dbReference type="InParanoid" id="I4YH57"/>
<keyword evidence="13" id="KW-1185">Reference proteome</keyword>
<evidence type="ECO:0000256" key="3">
    <source>
        <dbReference type="ARBA" id="ARBA00022723"/>
    </source>
</evidence>
<dbReference type="OMA" id="ANFAYFW"/>
<dbReference type="KEGG" id="wse:WALSEDRAFT_59548"/>
<comment type="similarity">
    <text evidence="2 11">Belongs to the FPP/GGPP synthase family.</text>
</comment>
<dbReference type="Gene3D" id="1.10.600.10">
    <property type="entry name" value="Farnesyl Diphosphate Synthase"/>
    <property type="match status" value="1"/>
</dbReference>
<dbReference type="EMBL" id="JH668225">
    <property type="protein sequence ID" value="EIM23299.1"/>
    <property type="molecule type" value="Genomic_DNA"/>
</dbReference>
<evidence type="ECO:0000256" key="10">
    <source>
        <dbReference type="ARBA" id="ARBA00033096"/>
    </source>
</evidence>
<dbReference type="InterPro" id="IPR000092">
    <property type="entry name" value="Polyprenyl_synt"/>
</dbReference>
<dbReference type="PANTHER" id="PTHR12001">
    <property type="entry name" value="GERANYLGERANYL PYROPHOSPHATE SYNTHASE"/>
    <property type="match status" value="1"/>
</dbReference>
<evidence type="ECO:0000256" key="6">
    <source>
        <dbReference type="ARBA" id="ARBA00032380"/>
    </source>
</evidence>
<dbReference type="AlphaFoldDB" id="I4YH57"/>
<dbReference type="PROSITE" id="PS00723">
    <property type="entry name" value="POLYPRENYL_SYNTHASE_1"/>
    <property type="match status" value="1"/>
</dbReference>
<evidence type="ECO:0000256" key="8">
    <source>
        <dbReference type="ARBA" id="ARBA00032448"/>
    </source>
</evidence>
<dbReference type="HOGENOM" id="CLU_014015_6_0_1"/>
<dbReference type="PANTHER" id="PTHR12001:SF44">
    <property type="entry name" value="GERANYLGERANYL PYROPHOSPHATE SYNTHASE"/>
    <property type="match status" value="1"/>
</dbReference>
<evidence type="ECO:0000256" key="1">
    <source>
        <dbReference type="ARBA" id="ARBA00001946"/>
    </source>
</evidence>
<dbReference type="Pfam" id="PF00348">
    <property type="entry name" value="polyprenyl_synt"/>
    <property type="match status" value="1"/>
</dbReference>
<dbReference type="GO" id="GO:0046872">
    <property type="term" value="F:metal ion binding"/>
    <property type="evidence" value="ECO:0007669"/>
    <property type="project" value="UniProtKB-KW"/>
</dbReference>
<keyword evidence="4" id="KW-0460">Magnesium</keyword>
<evidence type="ECO:0000256" key="5">
    <source>
        <dbReference type="ARBA" id="ARBA00032052"/>
    </source>
</evidence>
<keyword evidence="3" id="KW-0479">Metal-binding</keyword>
<dbReference type="CDD" id="cd00685">
    <property type="entry name" value="Trans_IPPS_HT"/>
    <property type="match status" value="1"/>
</dbReference>
<evidence type="ECO:0000313" key="12">
    <source>
        <dbReference type="EMBL" id="EIM23299.1"/>
    </source>
</evidence>
<dbReference type="GO" id="GO:0004659">
    <property type="term" value="F:prenyltransferase activity"/>
    <property type="evidence" value="ECO:0007669"/>
    <property type="project" value="InterPro"/>
</dbReference>
<dbReference type="GeneID" id="18473418"/>
<evidence type="ECO:0000256" key="2">
    <source>
        <dbReference type="ARBA" id="ARBA00006706"/>
    </source>
</evidence>
<sequence length="303" mass="34938">MDELLSEIEADQEWSNDNEIKILESFNYLNKIQGKDFRNKLIDAFNVWLAVDSHYILVISAVINKLHNASLLIDDIEDHSDKRRGFPVAHRIFGTPSTINTANYIYFLALDQLRSLNNSSLIDIYNDELINLHRGQGMDLYYRDNFICPSISQYLQLVNNKTSGLLRLSIKLLLTFSSFEKNLIPLINKIGILFQIRDDYLNLFDSNSLNKSFAEDITEGKFSFPIIHGILTDKDSIKIINILKQRTKDHDLKLYLIDYLKTRTNSAEFTLQVIRKLHSQSIELINNLGGNSLLVKILDDLLL</sequence>
<dbReference type="InterPro" id="IPR033749">
    <property type="entry name" value="Polyprenyl_synt_CS"/>
</dbReference>
<dbReference type="InterPro" id="IPR008949">
    <property type="entry name" value="Isoprenoid_synthase_dom_sf"/>
</dbReference>
<dbReference type="OrthoDB" id="6921389at2759"/>
<dbReference type="RefSeq" id="XP_006956686.1">
    <property type="nucleotide sequence ID" value="XM_006956624.1"/>
</dbReference>
<comment type="cofactor">
    <cofactor evidence="1">
        <name>Mg(2+)</name>
        <dbReference type="ChEBI" id="CHEBI:18420"/>
    </cofactor>
</comment>
<dbReference type="SUPFAM" id="SSF48576">
    <property type="entry name" value="Terpenoid synthases"/>
    <property type="match status" value="1"/>
</dbReference>
<reference evidence="12 13" key="1">
    <citation type="journal article" date="2012" name="Fungal Genet. Biol.">
        <title>The genome of the xerotolerant mold Wallemia sebi reveals adaptations to osmotic stress and suggests cryptic sexual reproduction.</title>
        <authorList>
            <person name="Padamsee M."/>
            <person name="Kumar T.K.A."/>
            <person name="Riley R."/>
            <person name="Binder M."/>
            <person name="Boyd A."/>
            <person name="Calvo A.M."/>
            <person name="Furukawa K."/>
            <person name="Hesse C."/>
            <person name="Hohmann S."/>
            <person name="James T.Y."/>
            <person name="LaButti K."/>
            <person name="Lapidus A."/>
            <person name="Lindquist E."/>
            <person name="Lucas S."/>
            <person name="Miller K."/>
            <person name="Shantappa S."/>
            <person name="Grigoriev I.V."/>
            <person name="Hibbett D.S."/>
            <person name="McLaughlin D.J."/>
            <person name="Spatafora J.W."/>
            <person name="Aime M.C."/>
        </authorList>
    </citation>
    <scope>NUCLEOTIDE SEQUENCE [LARGE SCALE GENOMIC DNA]</scope>
    <source>
        <strain evidence="13">ATCC MYA-4683 / CBS 633.66</strain>
    </source>
</reference>
<dbReference type="SFLD" id="SFLDS00005">
    <property type="entry name" value="Isoprenoid_Synthase_Type_I"/>
    <property type="match status" value="1"/>
</dbReference>
<protein>
    <recommendedName>
        <fullName evidence="9">(2E,6E)-farnesyl diphosphate synthase</fullName>
    </recommendedName>
    <alternativeName>
        <fullName evidence="8">Dimethylallyltranstransferase</fullName>
    </alternativeName>
    <alternativeName>
        <fullName evidence="7">Farnesyl diphosphate synthase</fullName>
    </alternativeName>
    <alternativeName>
        <fullName evidence="5">Farnesyltranstransferase</fullName>
    </alternativeName>
    <alternativeName>
        <fullName evidence="10">Geranylgeranyl diphosphate synthase</fullName>
    </alternativeName>
    <alternativeName>
        <fullName evidence="6">Geranyltranstransferase</fullName>
    </alternativeName>
</protein>
<dbReference type="eggNOG" id="KOG0777">
    <property type="taxonomic scope" value="Eukaryota"/>
</dbReference>